<dbReference type="InterPro" id="IPR039279">
    <property type="entry name" value="QRT3-like"/>
</dbReference>
<dbReference type="GO" id="GO:0004650">
    <property type="term" value="F:polygalacturonase activity"/>
    <property type="evidence" value="ECO:0007669"/>
    <property type="project" value="InterPro"/>
</dbReference>
<name>A0A507R087_MONPU</name>
<keyword evidence="1" id="KW-0732">Signal</keyword>
<dbReference type="PANTHER" id="PTHR33928:SF2">
    <property type="entry name" value="PECTATE LYASE SUPERFAMILY PROTEIN DOMAIN-CONTAINING PROTEIN-RELATED"/>
    <property type="match status" value="1"/>
</dbReference>
<evidence type="ECO:0000256" key="1">
    <source>
        <dbReference type="SAM" id="SignalP"/>
    </source>
</evidence>
<dbReference type="PANTHER" id="PTHR33928">
    <property type="entry name" value="POLYGALACTURONASE QRT3"/>
    <property type="match status" value="1"/>
</dbReference>
<dbReference type="Gene3D" id="2.160.20.10">
    <property type="entry name" value="Single-stranded right-handed beta-helix, Pectin lyase-like"/>
    <property type="match status" value="2"/>
</dbReference>
<feature type="chain" id="PRO_5021195083" description="Rhamnogalacturonase A/B/Epimerase-like pectate lyase domain-containing protein" evidence="1">
    <location>
        <begin position="22"/>
        <end position="778"/>
    </location>
</feature>
<accession>A0A507R087</accession>
<dbReference type="Proteomes" id="UP000319663">
    <property type="component" value="Unassembled WGS sequence"/>
</dbReference>
<evidence type="ECO:0000313" key="4">
    <source>
        <dbReference type="Proteomes" id="UP000319663"/>
    </source>
</evidence>
<dbReference type="InterPro" id="IPR011050">
    <property type="entry name" value="Pectin_lyase_fold/virulence"/>
</dbReference>
<comment type="caution">
    <text evidence="3">The sequence shown here is derived from an EMBL/GenBank/DDBJ whole genome shotgun (WGS) entry which is preliminary data.</text>
</comment>
<dbReference type="EMBL" id="VIFY01000036">
    <property type="protein sequence ID" value="TQB74031.1"/>
    <property type="molecule type" value="Genomic_DNA"/>
</dbReference>
<dbReference type="Pfam" id="PF12708">
    <property type="entry name" value="Pect-lyase_RHGA_epim"/>
    <property type="match status" value="2"/>
</dbReference>
<dbReference type="CDD" id="cd23668">
    <property type="entry name" value="GH55_beta13glucanase-like"/>
    <property type="match status" value="1"/>
</dbReference>
<keyword evidence="4" id="KW-1185">Reference proteome</keyword>
<dbReference type="SUPFAM" id="SSF51126">
    <property type="entry name" value="Pectin lyase-like"/>
    <property type="match status" value="2"/>
</dbReference>
<evidence type="ECO:0000313" key="3">
    <source>
        <dbReference type="EMBL" id="TQB74031.1"/>
    </source>
</evidence>
<feature type="signal peptide" evidence="1">
    <location>
        <begin position="1"/>
        <end position="21"/>
    </location>
</feature>
<dbReference type="FunFam" id="2.160.20.10:FF:000043">
    <property type="entry name" value="Exo-beta-1,3-glucanase, putative"/>
    <property type="match status" value="1"/>
</dbReference>
<reference evidence="3 4" key="1">
    <citation type="submission" date="2019-06" db="EMBL/GenBank/DDBJ databases">
        <title>Wine fermentation using esterase from Monascus purpureus.</title>
        <authorList>
            <person name="Geng C."/>
            <person name="Zhang Y."/>
        </authorList>
    </citation>
    <scope>NUCLEOTIDE SEQUENCE [LARGE SCALE GENOMIC DNA]</scope>
    <source>
        <strain evidence="3">HQ1</strain>
    </source>
</reference>
<dbReference type="AlphaFoldDB" id="A0A507R087"/>
<dbReference type="InterPro" id="IPR024535">
    <property type="entry name" value="RHGA/B-epi-like_pectate_lyase"/>
</dbReference>
<feature type="domain" description="Rhamnogalacturonase A/B/Epimerase-like pectate lyase" evidence="2">
    <location>
        <begin position="82"/>
        <end position="303"/>
    </location>
</feature>
<proteinExistence type="predicted"/>
<dbReference type="FunFam" id="2.160.20.10:FF:000049">
    <property type="entry name" value="Putative exo-beta-1,3-glucanase"/>
    <property type="match status" value="1"/>
</dbReference>
<sequence>MLVHLPYSGSLLLILVVSTFALHASPWAGSREHGGYLSHRHSQSLRSDATTSSSHRFWYEVIAHNGEASFMDPSQKSNYKVFRNVVADFNADNTGQSDASAAIQKAIDTGASNGPGRNTKKLGTTSQPAVVYIPSGTYLLRNSLQLYLGTVVVGDPINPPVLKVASGFSPDFVVRAKDPNYGGTDNFFVGFKNIVIDSTDVHPDQTLTLLDWTVSQATQLTNVFFNMPNDSTGHVGLSTLSDSNSNLILNDLRFHGGRVGVELAGQQWVFKNMTFSGTATGVLARGFDLVFLGCHWENGHFGINAESVTGSLTVIDSSGTNLVSLLKSPDSSTSGSPIILENIRNDGTTVTLADKKALIGDVFDTWIHGDLVSVGAKCTIKIVPTKRSPSLLGDEGRYFTMRPPTYEEYPVDFFVNVKEVPEYPVHGDGVTDDTVSINAILAENAGCKVVYFPAGTYIVTGTVFVPAGSRIVGDAFASVISALGPNFKNENVPVTMVQVGNPGDVGVAQFSDMMFTVADILEGCKLVEINIAGYNHGDVGLWNTHFRIGGSKGSKVRTECGGSPSSCKAAWALLHLTATSSTYIENMWGWTADHDLELDGHVKQNISTARGALIEARGGTWLVGTGFEHHTLYQYNFYKASNIFAALQQSETPYWQGVGSPDLAPAPWTSALIESDPSFQNCYPDDSTCRMAWFEQIQESSNLFLYGGGVWTFFNANGNCRGWCQKNAIRVANAKDVYLYGTNTHNIANMILEGPVVVAPADRHAGGWGGVIAGMFLG</sequence>
<dbReference type="InterPro" id="IPR012334">
    <property type="entry name" value="Pectin_lyas_fold"/>
</dbReference>
<organism evidence="3 4">
    <name type="scientific">Monascus purpureus</name>
    <name type="common">Red mold</name>
    <name type="synonym">Monascus anka</name>
    <dbReference type="NCBI Taxonomy" id="5098"/>
    <lineage>
        <taxon>Eukaryota</taxon>
        <taxon>Fungi</taxon>
        <taxon>Dikarya</taxon>
        <taxon>Ascomycota</taxon>
        <taxon>Pezizomycotina</taxon>
        <taxon>Eurotiomycetes</taxon>
        <taxon>Eurotiomycetidae</taxon>
        <taxon>Eurotiales</taxon>
        <taxon>Aspergillaceae</taxon>
        <taxon>Monascus</taxon>
    </lineage>
</organism>
<protein>
    <recommendedName>
        <fullName evidence="2">Rhamnogalacturonase A/B/Epimerase-like pectate lyase domain-containing protein</fullName>
    </recommendedName>
</protein>
<dbReference type="STRING" id="5098.A0A507R087"/>
<evidence type="ECO:0000259" key="2">
    <source>
        <dbReference type="Pfam" id="PF12708"/>
    </source>
</evidence>
<gene>
    <name evidence="3" type="ORF">MPDQ_005230</name>
</gene>
<feature type="domain" description="Rhamnogalacturonase A/B/Epimerase-like pectate lyase" evidence="2">
    <location>
        <begin position="420"/>
        <end position="493"/>
    </location>
</feature>